<dbReference type="InterPro" id="IPR008928">
    <property type="entry name" value="6-hairpin_glycosidase_sf"/>
</dbReference>
<dbReference type="AlphaFoldDB" id="A0A328ADS0"/>
<dbReference type="GO" id="GO:0005975">
    <property type="term" value="P:carbohydrate metabolic process"/>
    <property type="evidence" value="ECO:0007669"/>
    <property type="project" value="InterPro"/>
</dbReference>
<name>A0A328ADS0_9CAUL</name>
<dbReference type="InterPro" id="IPR010819">
    <property type="entry name" value="AGE/CE"/>
</dbReference>
<reference evidence="4" key="1">
    <citation type="submission" date="2018-05" db="EMBL/GenBank/DDBJ databases">
        <authorList>
            <person name="Li X."/>
        </authorList>
    </citation>
    <scope>NUCLEOTIDE SEQUENCE [LARGE SCALE GENOMIC DNA]</scope>
    <source>
        <strain evidence="4">YIM 73061</strain>
    </source>
</reference>
<organism evidence="3 4">
    <name type="scientific">Phenylobacterium deserti</name>
    <dbReference type="NCBI Taxonomy" id="1914756"/>
    <lineage>
        <taxon>Bacteria</taxon>
        <taxon>Pseudomonadati</taxon>
        <taxon>Pseudomonadota</taxon>
        <taxon>Alphaproteobacteria</taxon>
        <taxon>Caulobacterales</taxon>
        <taxon>Caulobacteraceae</taxon>
        <taxon>Phenylobacterium</taxon>
    </lineage>
</organism>
<gene>
    <name evidence="3" type="ORF">DJ018_11380</name>
</gene>
<dbReference type="Proteomes" id="UP000249725">
    <property type="component" value="Unassembled WGS sequence"/>
</dbReference>
<sequence>MDQDRERAHRAWRQAERIKRLSDGLLRLGPLRLGVDGVVAWAPGAGTLYSAGAAGLLIYEALQAGASPKTVARMAAYLLADTGASSVPFVGWAIDTLFPAHLMAAKHLLETALEWQAAGGDAEWAALADELAGLALDRFIDPETGVLQEFFDAEWRPITGEAGLVEPGHHFEWAWLLERWGVSRGDTRARSAARKLFELGKRGVDTEREVAVNALWDDLSVRDATARLWPQTEYLKAALILGEEGDALMACRGLARYLDVPTRGAWRDKMRPDGSFVDEPAPASSFYHIMVALQELFGTARAAG</sequence>
<evidence type="ECO:0008006" key="5">
    <source>
        <dbReference type="Google" id="ProtNLM"/>
    </source>
</evidence>
<proteinExistence type="inferred from homology"/>
<dbReference type="EMBL" id="QFYR01000002">
    <property type="protein sequence ID" value="RAK52781.1"/>
    <property type="molecule type" value="Genomic_DNA"/>
</dbReference>
<keyword evidence="2" id="KW-0413">Isomerase</keyword>
<evidence type="ECO:0000256" key="2">
    <source>
        <dbReference type="ARBA" id="ARBA00023235"/>
    </source>
</evidence>
<comment type="caution">
    <text evidence="3">The sequence shown here is derived from an EMBL/GenBank/DDBJ whole genome shotgun (WGS) entry which is preliminary data.</text>
</comment>
<accession>A0A328ADS0</accession>
<dbReference type="Gene3D" id="1.50.10.10">
    <property type="match status" value="1"/>
</dbReference>
<protein>
    <recommendedName>
        <fullName evidence="5">AGE family epimerase/isomerase</fullName>
    </recommendedName>
</protein>
<keyword evidence="4" id="KW-1185">Reference proteome</keyword>
<dbReference type="Pfam" id="PF07221">
    <property type="entry name" value="GlcNAc_2-epim"/>
    <property type="match status" value="1"/>
</dbReference>
<comment type="similarity">
    <text evidence="1">Belongs to the N-acylglucosamine 2-epimerase family.</text>
</comment>
<evidence type="ECO:0000313" key="4">
    <source>
        <dbReference type="Proteomes" id="UP000249725"/>
    </source>
</evidence>
<dbReference type="GO" id="GO:0016853">
    <property type="term" value="F:isomerase activity"/>
    <property type="evidence" value="ECO:0007669"/>
    <property type="project" value="UniProtKB-KW"/>
</dbReference>
<dbReference type="InterPro" id="IPR012341">
    <property type="entry name" value="6hp_glycosidase-like_sf"/>
</dbReference>
<evidence type="ECO:0000256" key="1">
    <source>
        <dbReference type="ARBA" id="ARBA00008558"/>
    </source>
</evidence>
<dbReference type="SUPFAM" id="SSF48208">
    <property type="entry name" value="Six-hairpin glycosidases"/>
    <property type="match status" value="1"/>
</dbReference>
<evidence type="ECO:0000313" key="3">
    <source>
        <dbReference type="EMBL" id="RAK52781.1"/>
    </source>
</evidence>
<dbReference type="PANTHER" id="PTHR15108">
    <property type="entry name" value="N-ACYLGLUCOSAMINE-2-EPIMERASE"/>
    <property type="match status" value="1"/>
</dbReference>
<dbReference type="OrthoDB" id="9806359at2"/>
<dbReference type="RefSeq" id="WP_111515066.1">
    <property type="nucleotide sequence ID" value="NZ_QFYR01000002.1"/>
</dbReference>